<reference evidence="3 4" key="1">
    <citation type="journal article" date="2016" name="Nat. Commun.">
        <title>Thousands of microbial genomes shed light on interconnected biogeochemical processes in an aquifer system.</title>
        <authorList>
            <person name="Anantharaman K."/>
            <person name="Brown C.T."/>
            <person name="Hug L.A."/>
            <person name="Sharon I."/>
            <person name="Castelle C.J."/>
            <person name="Probst A.J."/>
            <person name="Thomas B.C."/>
            <person name="Singh A."/>
            <person name="Wilkins M.J."/>
            <person name="Karaoz U."/>
            <person name="Brodie E.L."/>
            <person name="Williams K.H."/>
            <person name="Hubbard S.S."/>
            <person name="Banfield J.F."/>
        </authorList>
    </citation>
    <scope>NUCLEOTIDE SEQUENCE [LARGE SCALE GENOMIC DNA]</scope>
</reference>
<proteinExistence type="inferred from homology"/>
<sequence>MPDWKIEFEPKAVDDLKSLDKLVRKRILQRLEWLGINFSQVTPLPLSGEWKGFFKLRVGDWRAVYKIDDDKKILIIAYIDSRDKIYKRK</sequence>
<protein>
    <submittedName>
        <fullName evidence="3">Toxin</fullName>
    </submittedName>
</protein>
<accession>A0A1F5X3L1</accession>
<evidence type="ECO:0000313" key="3">
    <source>
        <dbReference type="EMBL" id="OGF82477.1"/>
    </source>
</evidence>
<keyword evidence="2" id="KW-1277">Toxin-antitoxin system</keyword>
<organism evidence="3 4">
    <name type="scientific">Candidatus Giovannonibacteria bacterium RIFCSPLOWO2_01_FULL_46_13</name>
    <dbReference type="NCBI Taxonomy" id="1798352"/>
    <lineage>
        <taxon>Bacteria</taxon>
        <taxon>Candidatus Giovannoniibacteriota</taxon>
    </lineage>
</organism>
<dbReference type="Gene3D" id="3.30.2310.20">
    <property type="entry name" value="RelE-like"/>
    <property type="match status" value="1"/>
</dbReference>
<dbReference type="AlphaFoldDB" id="A0A1F5X3L1"/>
<name>A0A1F5X3L1_9BACT</name>
<comment type="caution">
    <text evidence="3">The sequence shown here is derived from an EMBL/GenBank/DDBJ whole genome shotgun (WGS) entry which is preliminary data.</text>
</comment>
<comment type="similarity">
    <text evidence="1">Belongs to the RelE toxin family.</text>
</comment>
<dbReference type="NCBIfam" id="TIGR02385">
    <property type="entry name" value="RelE_StbE"/>
    <property type="match status" value="1"/>
</dbReference>
<dbReference type="SUPFAM" id="SSF143011">
    <property type="entry name" value="RelE-like"/>
    <property type="match status" value="1"/>
</dbReference>
<gene>
    <name evidence="3" type="ORF">A3B18_00655</name>
</gene>
<dbReference type="InterPro" id="IPR035093">
    <property type="entry name" value="RelE/ParE_toxin_dom_sf"/>
</dbReference>
<dbReference type="PANTHER" id="PTHR35601:SF1">
    <property type="entry name" value="TOXIN RELE"/>
    <property type="match status" value="1"/>
</dbReference>
<dbReference type="Pfam" id="PF05016">
    <property type="entry name" value="ParE_toxin"/>
    <property type="match status" value="1"/>
</dbReference>
<evidence type="ECO:0000256" key="2">
    <source>
        <dbReference type="ARBA" id="ARBA00022649"/>
    </source>
</evidence>
<dbReference type="InterPro" id="IPR007712">
    <property type="entry name" value="RelE/ParE_toxin"/>
</dbReference>
<dbReference type="Proteomes" id="UP000178684">
    <property type="component" value="Unassembled WGS sequence"/>
</dbReference>
<evidence type="ECO:0000256" key="1">
    <source>
        <dbReference type="ARBA" id="ARBA00006226"/>
    </source>
</evidence>
<dbReference type="PANTHER" id="PTHR35601">
    <property type="entry name" value="TOXIN RELE"/>
    <property type="match status" value="1"/>
</dbReference>
<evidence type="ECO:0000313" key="4">
    <source>
        <dbReference type="Proteomes" id="UP000178684"/>
    </source>
</evidence>
<dbReference type="EMBL" id="MFIE01000018">
    <property type="protein sequence ID" value="OGF82477.1"/>
    <property type="molecule type" value="Genomic_DNA"/>
</dbReference>